<proteinExistence type="predicted"/>
<organism evidence="1 2">
    <name type="scientific">Streptomyces griseorubiginosus</name>
    <dbReference type="NCBI Taxonomy" id="67304"/>
    <lineage>
        <taxon>Bacteria</taxon>
        <taxon>Bacillati</taxon>
        <taxon>Actinomycetota</taxon>
        <taxon>Actinomycetes</taxon>
        <taxon>Kitasatosporales</taxon>
        <taxon>Streptomycetaceae</taxon>
        <taxon>Streptomyces</taxon>
    </lineage>
</organism>
<evidence type="ECO:0000313" key="2">
    <source>
        <dbReference type="Proteomes" id="UP000054375"/>
    </source>
</evidence>
<evidence type="ECO:0000313" key="1">
    <source>
        <dbReference type="EMBL" id="KUN69662.1"/>
    </source>
</evidence>
<dbReference type="RefSeq" id="WP_062235609.1">
    <property type="nucleotide sequence ID" value="NZ_JBEOZZ010000005.1"/>
</dbReference>
<gene>
    <name evidence="1" type="ORF">AQJ54_08520</name>
</gene>
<accession>A0A101S9R4</accession>
<dbReference type="EMBL" id="LMWV01000005">
    <property type="protein sequence ID" value="KUN69662.1"/>
    <property type="molecule type" value="Genomic_DNA"/>
</dbReference>
<sequence length="91" mass="10289">MTDRTALLVGLRRFGEEGRPASEAARWVMREMGDDFKVFPLMVHFFSAYHVPVARLREMECWEGLGLGGPLTDAQLDEVIGPLRVRETPLS</sequence>
<dbReference type="Proteomes" id="UP000054375">
    <property type="component" value="Unassembled WGS sequence"/>
</dbReference>
<name>A0A101S9R4_9ACTN</name>
<dbReference type="AlphaFoldDB" id="A0A101S9R4"/>
<keyword evidence="2" id="KW-1185">Reference proteome</keyword>
<reference evidence="1 2" key="1">
    <citation type="submission" date="2015-10" db="EMBL/GenBank/DDBJ databases">
        <title>Draft genome sequence of Streptomyces griseorubiginosus DSM 40469, type strain for the species Streptomyces griseorubiginosus.</title>
        <authorList>
            <person name="Ruckert C."/>
            <person name="Winkler A."/>
            <person name="Kalinowski J."/>
            <person name="Kampfer P."/>
            <person name="Glaeser S."/>
        </authorList>
    </citation>
    <scope>NUCLEOTIDE SEQUENCE [LARGE SCALE GENOMIC DNA]</scope>
    <source>
        <strain evidence="1 2">DSM 40469</strain>
    </source>
</reference>
<comment type="caution">
    <text evidence="1">The sequence shown here is derived from an EMBL/GenBank/DDBJ whole genome shotgun (WGS) entry which is preliminary data.</text>
</comment>
<protein>
    <submittedName>
        <fullName evidence="1">Uncharacterized protein</fullName>
    </submittedName>
</protein>